<dbReference type="OrthoDB" id="9977266at2"/>
<name>A0A078KPN0_9FIRM</name>
<dbReference type="Proteomes" id="UP000032431">
    <property type="component" value="Chromosome I"/>
</dbReference>
<dbReference type="AlphaFoldDB" id="A0A078KPN0"/>
<keyword evidence="3" id="KW-1185">Reference proteome</keyword>
<evidence type="ECO:0000313" key="3">
    <source>
        <dbReference type="Proteomes" id="UP000032431"/>
    </source>
</evidence>
<dbReference type="EMBL" id="LM995447">
    <property type="protein sequence ID" value="CDZ24477.1"/>
    <property type="molecule type" value="Genomic_DNA"/>
</dbReference>
<evidence type="ECO:0000313" key="2">
    <source>
        <dbReference type="EMBL" id="CDZ24477.1"/>
    </source>
</evidence>
<organism evidence="2 3">
    <name type="scientific">[Clostridium] cellulosi</name>
    <dbReference type="NCBI Taxonomy" id="29343"/>
    <lineage>
        <taxon>Bacteria</taxon>
        <taxon>Bacillati</taxon>
        <taxon>Bacillota</taxon>
        <taxon>Clostridia</taxon>
        <taxon>Eubacteriales</taxon>
        <taxon>Oscillospiraceae</taxon>
        <taxon>Oscillospiraceae incertae sedis</taxon>
    </lineage>
</organism>
<accession>A0A078KPN0</accession>
<protein>
    <submittedName>
        <fullName evidence="2">Uncharacterized protein</fullName>
    </submittedName>
</protein>
<reference evidence="3" key="1">
    <citation type="submission" date="2014-07" db="EMBL/GenBank/DDBJ databases">
        <authorList>
            <person name="Wibberg D."/>
        </authorList>
    </citation>
    <scope>NUCLEOTIDE SEQUENCE [LARGE SCALE GENOMIC DNA]</scope>
    <source>
        <strain evidence="3">DG5</strain>
    </source>
</reference>
<proteinExistence type="predicted"/>
<dbReference type="PATRIC" id="fig|29343.3.peg.1435"/>
<dbReference type="HOGENOM" id="CLU_1567991_0_0_9"/>
<gene>
    <name evidence="2" type="ORF">CCDG5_1363</name>
</gene>
<keyword evidence="1" id="KW-1133">Transmembrane helix</keyword>
<dbReference type="KEGG" id="ccel:CCDG5_1363"/>
<sequence>MRIKRYGFKLLKIIFALAVMTVIMINFETIFNALDCDALTISTSKTDVTDLPSKINFLDDDKNTFIRYCKNFYGEDLPIGIDNNIYQYYGNVNGYRFYRLQPTLVSYDNISQSEVIGGFTFESPYRFRPENTGLYIISDESVYTLEEAYKLGLIDIEKAYQLYKEKTENQ</sequence>
<evidence type="ECO:0000256" key="1">
    <source>
        <dbReference type="SAM" id="Phobius"/>
    </source>
</evidence>
<dbReference type="STRING" id="29343.CCDG5_1363"/>
<feature type="transmembrane region" description="Helical" evidence="1">
    <location>
        <begin position="12"/>
        <end position="34"/>
    </location>
</feature>
<keyword evidence="1" id="KW-0812">Transmembrane</keyword>
<keyword evidence="1" id="KW-0472">Membrane</keyword>